<name>A0AAW9QRK4_9CHRO</name>
<accession>A0AAW9QRK4</accession>
<proteinExistence type="predicted"/>
<feature type="non-terminal residue" evidence="1">
    <location>
        <position position="71"/>
    </location>
</feature>
<dbReference type="Proteomes" id="UP001328733">
    <property type="component" value="Unassembled WGS sequence"/>
</dbReference>
<protein>
    <submittedName>
        <fullName evidence="1">Uncharacterized protein</fullName>
    </submittedName>
</protein>
<gene>
    <name evidence="1" type="ORF">V0288_25150</name>
</gene>
<sequence length="71" mass="8232">MPNKEHKGVRSKKIGRHSQQTYLIENIKNMLPLYQTYLSRHLTRAELLLLVGLKQISSPNVAQSRFVRGED</sequence>
<keyword evidence="2" id="KW-1185">Reference proteome</keyword>
<dbReference type="AlphaFoldDB" id="A0AAW9QRK4"/>
<evidence type="ECO:0000313" key="2">
    <source>
        <dbReference type="Proteomes" id="UP001328733"/>
    </source>
</evidence>
<reference evidence="1 2" key="1">
    <citation type="submission" date="2024-01" db="EMBL/GenBank/DDBJ databases">
        <title>Genomic insights into the taxonomy and metabolism of the cyanobacterium Pannus brasiliensis CCIBt3594.</title>
        <authorList>
            <person name="Machado M."/>
            <person name="Botero N.B."/>
            <person name="Andreote A.P.D."/>
            <person name="Feitosa A.M.T."/>
            <person name="Popin R."/>
            <person name="Sivonen K."/>
            <person name="Fiore M.F."/>
        </authorList>
    </citation>
    <scope>NUCLEOTIDE SEQUENCE [LARGE SCALE GENOMIC DNA]</scope>
    <source>
        <strain evidence="1 2">CCIBt3594</strain>
    </source>
</reference>
<organism evidence="1 2">
    <name type="scientific">Pannus brasiliensis CCIBt3594</name>
    <dbReference type="NCBI Taxonomy" id="1427578"/>
    <lineage>
        <taxon>Bacteria</taxon>
        <taxon>Bacillati</taxon>
        <taxon>Cyanobacteriota</taxon>
        <taxon>Cyanophyceae</taxon>
        <taxon>Oscillatoriophycideae</taxon>
        <taxon>Chroococcales</taxon>
        <taxon>Microcystaceae</taxon>
        <taxon>Pannus</taxon>
    </lineage>
</organism>
<dbReference type="EMBL" id="JBAFSM010000109">
    <property type="protein sequence ID" value="MEG3440432.1"/>
    <property type="molecule type" value="Genomic_DNA"/>
</dbReference>
<comment type="caution">
    <text evidence="1">The sequence shown here is derived from an EMBL/GenBank/DDBJ whole genome shotgun (WGS) entry which is preliminary data.</text>
</comment>
<evidence type="ECO:0000313" key="1">
    <source>
        <dbReference type="EMBL" id="MEG3440432.1"/>
    </source>
</evidence>